<protein>
    <recommendedName>
        <fullName evidence="1">VOC domain-containing protein</fullName>
    </recommendedName>
</protein>
<sequence>MFESARAYSILPASDLERAVRYWKDTFDLDPVMTDETGVLFEVGGARVLVYETQFAGTAQNTAFGIDTDDLDAAMTELRSRGVAFADYDMPGLKTVDGIADLDGERSAWFTDSEGNIIAIGQRT</sequence>
<evidence type="ECO:0000313" key="2">
    <source>
        <dbReference type="EMBL" id="SIO19268.1"/>
    </source>
</evidence>
<accession>A0A1N6HHD8</accession>
<dbReference type="EMBL" id="FSRJ01000004">
    <property type="protein sequence ID" value="SIO19268.1"/>
    <property type="molecule type" value="Genomic_DNA"/>
</dbReference>
<feature type="domain" description="VOC" evidence="1">
    <location>
        <begin position="5"/>
        <end position="123"/>
    </location>
</feature>
<evidence type="ECO:0000259" key="1">
    <source>
        <dbReference type="PROSITE" id="PS51819"/>
    </source>
</evidence>
<proteinExistence type="predicted"/>
<dbReference type="AlphaFoldDB" id="A0A1N6HHD8"/>
<reference evidence="3" key="1">
    <citation type="submission" date="2016-11" db="EMBL/GenBank/DDBJ databases">
        <authorList>
            <person name="Varghese N."/>
            <person name="Submissions S."/>
        </authorList>
    </citation>
    <scope>NUCLEOTIDE SEQUENCE [LARGE SCALE GENOMIC DNA]</scope>
    <source>
        <strain evidence="3">DSM 8595</strain>
    </source>
</reference>
<name>A0A1N6HHD8_9MICO</name>
<dbReference type="OrthoDB" id="9804907at2"/>
<dbReference type="RefSeq" id="WP_074261309.1">
    <property type="nucleotide sequence ID" value="NZ_FSRJ01000004.1"/>
</dbReference>
<organism evidence="2 3">
    <name type="scientific">Agromyces cerinus subsp. cerinus</name>
    <dbReference type="NCBI Taxonomy" id="232089"/>
    <lineage>
        <taxon>Bacteria</taxon>
        <taxon>Bacillati</taxon>
        <taxon>Actinomycetota</taxon>
        <taxon>Actinomycetes</taxon>
        <taxon>Micrococcales</taxon>
        <taxon>Microbacteriaceae</taxon>
        <taxon>Agromyces</taxon>
    </lineage>
</organism>
<evidence type="ECO:0000313" key="3">
    <source>
        <dbReference type="Proteomes" id="UP000184699"/>
    </source>
</evidence>
<dbReference type="SUPFAM" id="SSF54593">
    <property type="entry name" value="Glyoxalase/Bleomycin resistance protein/Dihydroxybiphenyl dioxygenase"/>
    <property type="match status" value="1"/>
</dbReference>
<keyword evidence="3" id="KW-1185">Reference proteome</keyword>
<dbReference type="InterPro" id="IPR004360">
    <property type="entry name" value="Glyas_Fos-R_dOase_dom"/>
</dbReference>
<gene>
    <name evidence="2" type="ORF">SAMN05443544_3195</name>
</gene>
<dbReference type="Proteomes" id="UP000184699">
    <property type="component" value="Unassembled WGS sequence"/>
</dbReference>
<dbReference type="Pfam" id="PF00903">
    <property type="entry name" value="Glyoxalase"/>
    <property type="match status" value="1"/>
</dbReference>
<dbReference type="Gene3D" id="3.10.180.10">
    <property type="entry name" value="2,3-Dihydroxybiphenyl 1,2-Dioxygenase, domain 1"/>
    <property type="match status" value="1"/>
</dbReference>
<dbReference type="InterPro" id="IPR037523">
    <property type="entry name" value="VOC_core"/>
</dbReference>
<dbReference type="STRING" id="232089.SAMN05443544_3195"/>
<dbReference type="PROSITE" id="PS51819">
    <property type="entry name" value="VOC"/>
    <property type="match status" value="1"/>
</dbReference>
<dbReference type="InterPro" id="IPR029068">
    <property type="entry name" value="Glyas_Bleomycin-R_OHBP_Dase"/>
</dbReference>